<proteinExistence type="predicted"/>
<name>A0ABQ5CLV8_9ASTR</name>
<evidence type="ECO:0000313" key="1">
    <source>
        <dbReference type="EMBL" id="GJT26908.1"/>
    </source>
</evidence>
<gene>
    <name evidence="1" type="ORF">Tco_0907183</name>
</gene>
<dbReference type="EMBL" id="BQNB010014332">
    <property type="protein sequence ID" value="GJT26908.1"/>
    <property type="molecule type" value="Genomic_DNA"/>
</dbReference>
<keyword evidence="2" id="KW-1185">Reference proteome</keyword>
<evidence type="ECO:0000313" key="2">
    <source>
        <dbReference type="Proteomes" id="UP001151760"/>
    </source>
</evidence>
<reference evidence="1" key="2">
    <citation type="submission" date="2022-01" db="EMBL/GenBank/DDBJ databases">
        <authorList>
            <person name="Yamashiro T."/>
            <person name="Shiraishi A."/>
            <person name="Satake H."/>
            <person name="Nakayama K."/>
        </authorList>
    </citation>
    <scope>NUCLEOTIDE SEQUENCE</scope>
</reference>
<organism evidence="1 2">
    <name type="scientific">Tanacetum coccineum</name>
    <dbReference type="NCBI Taxonomy" id="301880"/>
    <lineage>
        <taxon>Eukaryota</taxon>
        <taxon>Viridiplantae</taxon>
        <taxon>Streptophyta</taxon>
        <taxon>Embryophyta</taxon>
        <taxon>Tracheophyta</taxon>
        <taxon>Spermatophyta</taxon>
        <taxon>Magnoliopsida</taxon>
        <taxon>eudicotyledons</taxon>
        <taxon>Gunneridae</taxon>
        <taxon>Pentapetalae</taxon>
        <taxon>asterids</taxon>
        <taxon>campanulids</taxon>
        <taxon>Asterales</taxon>
        <taxon>Asteraceae</taxon>
        <taxon>Asteroideae</taxon>
        <taxon>Anthemideae</taxon>
        <taxon>Anthemidinae</taxon>
        <taxon>Tanacetum</taxon>
    </lineage>
</organism>
<dbReference type="Proteomes" id="UP001151760">
    <property type="component" value="Unassembled WGS sequence"/>
</dbReference>
<sequence>MAEYEAKRKKMLDEYNHQISHRVDQLLITKINYEVNSSKEATMRITRRNEPLNLTIYDKFRLKTLEFSEWLEVHALASKSKGKSNGLLLQSLRAKFEWVLTQAKKLGVPPLPELSTFGISMDDMKRKRSSEILQEVFVKENIMVDGMHRNLISPPGVKGRKGLVIRDPESGSFFNNNNFDLVFRREEEFYLATTPQLIRLQNEIIRGIPEAEEFFKKLELTIEVRNDANQARKIVQENLNGMG</sequence>
<protein>
    <submittedName>
        <fullName evidence="1">Uncharacterized protein</fullName>
    </submittedName>
</protein>
<accession>A0ABQ5CLV8</accession>
<reference evidence="1" key="1">
    <citation type="journal article" date="2022" name="Int. J. Mol. Sci.">
        <title>Draft Genome of Tanacetum Coccineum: Genomic Comparison of Closely Related Tanacetum-Family Plants.</title>
        <authorList>
            <person name="Yamashiro T."/>
            <person name="Shiraishi A."/>
            <person name="Nakayama K."/>
            <person name="Satake H."/>
        </authorList>
    </citation>
    <scope>NUCLEOTIDE SEQUENCE</scope>
</reference>
<comment type="caution">
    <text evidence="1">The sequence shown here is derived from an EMBL/GenBank/DDBJ whole genome shotgun (WGS) entry which is preliminary data.</text>
</comment>